<dbReference type="GeneID" id="117641701"/>
<dbReference type="GO" id="GO:0003676">
    <property type="term" value="F:nucleic acid binding"/>
    <property type="evidence" value="ECO:0007669"/>
    <property type="project" value="InterPro"/>
</dbReference>
<dbReference type="InParanoid" id="A0A6P8YDZ6"/>
<protein>
    <submittedName>
        <fullName evidence="7">Exonuclease 3'-5' domain-containing protein 2 isoform X1</fullName>
    </submittedName>
</protein>
<keyword evidence="6" id="KW-1185">Reference proteome</keyword>
<dbReference type="Proteomes" id="UP000515158">
    <property type="component" value="Unplaced"/>
</dbReference>
<dbReference type="RefSeq" id="XP_034235120.1">
    <property type="nucleotide sequence ID" value="XM_034379229.1"/>
</dbReference>
<dbReference type="Pfam" id="PF01612">
    <property type="entry name" value="DNA_pol_A_exo1"/>
    <property type="match status" value="1"/>
</dbReference>
<dbReference type="InterPro" id="IPR012337">
    <property type="entry name" value="RNaseH-like_sf"/>
</dbReference>
<keyword evidence="1" id="KW-0540">Nuclease</keyword>
<proteinExistence type="predicted"/>
<dbReference type="InterPro" id="IPR036397">
    <property type="entry name" value="RNaseH_sf"/>
</dbReference>
<dbReference type="GO" id="GO:0008408">
    <property type="term" value="F:3'-5' exonuclease activity"/>
    <property type="evidence" value="ECO:0007669"/>
    <property type="project" value="InterPro"/>
</dbReference>
<keyword evidence="3 7" id="KW-0269">Exonuclease</keyword>
<dbReference type="KEGG" id="tpal:117641701"/>
<dbReference type="Gene3D" id="3.30.420.10">
    <property type="entry name" value="Ribonuclease H-like superfamily/Ribonuclease H"/>
    <property type="match status" value="1"/>
</dbReference>
<evidence type="ECO:0000256" key="4">
    <source>
        <dbReference type="SAM" id="MobiDB-lite"/>
    </source>
</evidence>
<dbReference type="GO" id="GO:0005737">
    <property type="term" value="C:cytoplasm"/>
    <property type="evidence" value="ECO:0007669"/>
    <property type="project" value="TreeGrafter"/>
</dbReference>
<dbReference type="OrthoDB" id="1920326at2759"/>
<feature type="compositionally biased region" description="Polar residues" evidence="4">
    <location>
        <begin position="260"/>
        <end position="284"/>
    </location>
</feature>
<evidence type="ECO:0000313" key="7">
    <source>
        <dbReference type="RefSeq" id="XP_034235120.1"/>
    </source>
</evidence>
<reference evidence="7" key="1">
    <citation type="submission" date="2025-08" db="UniProtKB">
        <authorList>
            <consortium name="RefSeq"/>
        </authorList>
    </citation>
    <scope>IDENTIFICATION</scope>
    <source>
        <tissue evidence="7">Total insect</tissue>
    </source>
</reference>
<keyword evidence="2" id="KW-0378">Hydrolase</keyword>
<dbReference type="CDD" id="cd06141">
    <property type="entry name" value="WRN_exo"/>
    <property type="match status" value="1"/>
</dbReference>
<evidence type="ECO:0000256" key="3">
    <source>
        <dbReference type="ARBA" id="ARBA00022839"/>
    </source>
</evidence>
<dbReference type="GO" id="GO:0005634">
    <property type="term" value="C:nucleus"/>
    <property type="evidence" value="ECO:0007669"/>
    <property type="project" value="TreeGrafter"/>
</dbReference>
<dbReference type="InterPro" id="IPR002562">
    <property type="entry name" value="3'-5'_exonuclease_dom"/>
</dbReference>
<feature type="domain" description="3'-5' exonuclease" evidence="5">
    <location>
        <begin position="52"/>
        <end position="224"/>
    </location>
</feature>
<dbReference type="InterPro" id="IPR051132">
    <property type="entry name" value="3-5_Exonuclease_domain"/>
</dbReference>
<dbReference type="SMART" id="SM00474">
    <property type="entry name" value="35EXOc"/>
    <property type="match status" value="1"/>
</dbReference>
<evidence type="ECO:0000256" key="1">
    <source>
        <dbReference type="ARBA" id="ARBA00022722"/>
    </source>
</evidence>
<evidence type="ECO:0000256" key="2">
    <source>
        <dbReference type="ARBA" id="ARBA00022801"/>
    </source>
</evidence>
<organism evidence="7">
    <name type="scientific">Thrips palmi</name>
    <name type="common">Melon thrips</name>
    <dbReference type="NCBI Taxonomy" id="161013"/>
    <lineage>
        <taxon>Eukaryota</taxon>
        <taxon>Metazoa</taxon>
        <taxon>Ecdysozoa</taxon>
        <taxon>Arthropoda</taxon>
        <taxon>Hexapoda</taxon>
        <taxon>Insecta</taxon>
        <taxon>Pterygota</taxon>
        <taxon>Neoptera</taxon>
        <taxon>Paraneoptera</taxon>
        <taxon>Thysanoptera</taxon>
        <taxon>Terebrantia</taxon>
        <taxon>Thripoidea</taxon>
        <taxon>Thripidae</taxon>
        <taxon>Thrips</taxon>
    </lineage>
</organism>
<evidence type="ECO:0000259" key="5">
    <source>
        <dbReference type="SMART" id="SM00474"/>
    </source>
</evidence>
<dbReference type="SUPFAM" id="SSF53098">
    <property type="entry name" value="Ribonuclease H-like"/>
    <property type="match status" value="1"/>
</dbReference>
<dbReference type="FunCoup" id="A0A6P8YDZ6">
    <property type="interactions" value="927"/>
</dbReference>
<name>A0A6P8YDZ6_THRPL</name>
<accession>A0A6P8YDZ6</accession>
<evidence type="ECO:0000313" key="6">
    <source>
        <dbReference type="Proteomes" id="UP000515158"/>
    </source>
</evidence>
<dbReference type="PANTHER" id="PTHR13620:SF104">
    <property type="entry name" value="EXONUCLEASE 3'-5' DOMAIN-CONTAINING PROTEIN 2"/>
    <property type="match status" value="1"/>
</dbReference>
<sequence>MLVGRNKTALAVVAGISTGVGLALLTSQSRTASRFFLRYICASKQPYWNMTVKVASNESQCIALVNELKSDVKFTKVLGFDCEWTQDGSKRNRVALVQLATLEGQCGLFQIHLYSSVPNVLQEILADNTILKVGVDPLQDAKHLNTDYGIQVAGTFDIRHLVEGKVGGLAAVVKSELGVRLPKDFHIRVSNWEAKDLTPLQETYAANDALSAVLAFKNLVDKKVKVPFFSSKEEQWQKVYDHCMPLMDLIFIEKRKPAQTQSPADNGLSNSMQRPKSGQPNSTIIKGRGKQNYRAFSPRKTPFYNNVFMLAPDGEVLCTCDQKKADWYVSKGLATIVEREPLKIQLKFEPSGRINGPSGEYYALEKKNQCVACGENNSYVRKKIVPHEYRRYFPDCMKNHQSHDVLLLCTPCHARSNIADLSLRLKLAQICNAPFHADENLKVLENGKNKSLRSAARALLNKSNELPERRQKELIDLIQESCKSSVTPDLLNELKDIDITVVNQDYTPHGLLVVEHFSRNGVEGLMNLERIWREHFISVMEPKFLPDLWSVDHYHEKNRELYFDSKFLDRINNILSAKRKQ</sequence>
<dbReference type="GO" id="GO:0006139">
    <property type="term" value="P:nucleobase-containing compound metabolic process"/>
    <property type="evidence" value="ECO:0007669"/>
    <property type="project" value="InterPro"/>
</dbReference>
<feature type="region of interest" description="Disordered" evidence="4">
    <location>
        <begin position="260"/>
        <end position="291"/>
    </location>
</feature>
<dbReference type="PANTHER" id="PTHR13620">
    <property type="entry name" value="3-5 EXONUCLEASE"/>
    <property type="match status" value="1"/>
</dbReference>
<gene>
    <name evidence="7" type="primary">LOC117641701</name>
</gene>
<dbReference type="CTD" id="55218"/>
<dbReference type="AlphaFoldDB" id="A0A6P8YDZ6"/>